<accession>A0A1F6VHJ0</accession>
<dbReference type="Proteomes" id="UP000179076">
    <property type="component" value="Unassembled WGS sequence"/>
</dbReference>
<name>A0A1F6VHJ0_9PROT</name>
<sequence length="91" mass="9858">MPALSSADHSVSPPVVSIPRDYNAAHDSIERNLIGGRADKVVYHDTDGCYTFGQLAERVNRFANALVRLGLQSEFASHRFEPCAIAEVGDG</sequence>
<evidence type="ECO:0000313" key="2">
    <source>
        <dbReference type="Proteomes" id="UP000179076"/>
    </source>
</evidence>
<dbReference type="AlphaFoldDB" id="A0A1F6VHJ0"/>
<proteinExistence type="predicted"/>
<protein>
    <recommendedName>
        <fullName evidence="3">AMP-dependent synthetase/ligase domain-containing protein</fullName>
    </recommendedName>
</protein>
<evidence type="ECO:0008006" key="3">
    <source>
        <dbReference type="Google" id="ProtNLM"/>
    </source>
</evidence>
<dbReference type="Gene3D" id="3.40.50.12780">
    <property type="entry name" value="N-terminal domain of ligase-like"/>
    <property type="match status" value="1"/>
</dbReference>
<reference evidence="1 2" key="1">
    <citation type="journal article" date="2016" name="Nat. Commun.">
        <title>Thousands of microbial genomes shed light on interconnected biogeochemical processes in an aquifer system.</title>
        <authorList>
            <person name="Anantharaman K."/>
            <person name="Brown C.T."/>
            <person name="Hug L.A."/>
            <person name="Sharon I."/>
            <person name="Castelle C.J."/>
            <person name="Probst A.J."/>
            <person name="Thomas B.C."/>
            <person name="Singh A."/>
            <person name="Wilkins M.J."/>
            <person name="Karaoz U."/>
            <person name="Brodie E.L."/>
            <person name="Williams K.H."/>
            <person name="Hubbard S.S."/>
            <person name="Banfield J.F."/>
        </authorList>
    </citation>
    <scope>NUCLEOTIDE SEQUENCE [LARGE SCALE GENOMIC DNA]</scope>
</reference>
<evidence type="ECO:0000313" key="1">
    <source>
        <dbReference type="EMBL" id="OGI69038.1"/>
    </source>
</evidence>
<gene>
    <name evidence="1" type="ORF">A2W18_13925</name>
</gene>
<dbReference type="EMBL" id="MFSP01000030">
    <property type="protein sequence ID" value="OGI69038.1"/>
    <property type="molecule type" value="Genomic_DNA"/>
</dbReference>
<dbReference type="InterPro" id="IPR042099">
    <property type="entry name" value="ANL_N_sf"/>
</dbReference>
<dbReference type="SUPFAM" id="SSF56801">
    <property type="entry name" value="Acetyl-CoA synthetase-like"/>
    <property type="match status" value="1"/>
</dbReference>
<comment type="caution">
    <text evidence="1">The sequence shown here is derived from an EMBL/GenBank/DDBJ whole genome shotgun (WGS) entry which is preliminary data.</text>
</comment>
<organism evidence="1 2">
    <name type="scientific">Candidatus Muproteobacteria bacterium RBG_16_60_9</name>
    <dbReference type="NCBI Taxonomy" id="1817755"/>
    <lineage>
        <taxon>Bacteria</taxon>
        <taxon>Pseudomonadati</taxon>
        <taxon>Pseudomonadota</taxon>
        <taxon>Candidatus Muproteobacteria</taxon>
    </lineage>
</organism>